<dbReference type="Gene3D" id="2.30.39.10">
    <property type="entry name" value="Alpha-1-antitrypsin, domain 1"/>
    <property type="match status" value="1"/>
</dbReference>
<dbReference type="KEGG" id="oaa:103168881"/>
<reference evidence="10" key="2">
    <citation type="submission" date="2025-08" db="UniProtKB">
        <authorList>
            <consortium name="Ensembl"/>
        </authorList>
    </citation>
    <scope>IDENTIFICATION</scope>
    <source>
        <strain evidence="10">Glennie</strain>
    </source>
</reference>
<evidence type="ECO:0000256" key="7">
    <source>
        <dbReference type="SAM" id="MobiDB-lite"/>
    </source>
</evidence>
<name>A0A6I8PBA7_ORNAN</name>
<dbReference type="GeneTree" id="ENSGT00940000154392"/>
<dbReference type="RefSeq" id="XP_028924386.1">
    <property type="nucleotide sequence ID" value="XM_029068553.2"/>
</dbReference>
<evidence type="ECO:0000256" key="2">
    <source>
        <dbReference type="ARBA" id="ARBA00022690"/>
    </source>
</evidence>
<dbReference type="PROSITE" id="PS00284">
    <property type="entry name" value="SERPIN"/>
    <property type="match status" value="1"/>
</dbReference>
<dbReference type="OrthoDB" id="671595at2759"/>
<proteinExistence type="inferred from homology"/>
<dbReference type="Proteomes" id="UP000002279">
    <property type="component" value="Chromosome 1"/>
</dbReference>
<keyword evidence="8" id="KW-0472">Membrane</keyword>
<comment type="similarity">
    <text evidence="1 6">Belongs to the serpin family.</text>
</comment>
<reference evidence="10" key="3">
    <citation type="submission" date="2025-09" db="UniProtKB">
        <authorList>
            <consortium name="Ensembl"/>
        </authorList>
    </citation>
    <scope>IDENTIFICATION</scope>
    <source>
        <strain evidence="10">Glennie</strain>
    </source>
</reference>
<dbReference type="SMART" id="SM00093">
    <property type="entry name" value="SERPIN"/>
    <property type="match status" value="1"/>
</dbReference>
<gene>
    <name evidence="10" type="primary">LOC103168881</name>
</gene>
<reference evidence="10 11" key="1">
    <citation type="journal article" date="2008" name="Nature">
        <title>Genome analysis of the platypus reveals unique signatures of evolution.</title>
        <authorList>
            <person name="Warren W.C."/>
            <person name="Hillier L.W."/>
            <person name="Marshall Graves J.A."/>
            <person name="Birney E."/>
            <person name="Ponting C.P."/>
            <person name="Grutzner F."/>
            <person name="Belov K."/>
            <person name="Miller W."/>
            <person name="Clarke L."/>
            <person name="Chinwalla A.T."/>
            <person name="Yang S.P."/>
            <person name="Heger A."/>
            <person name="Locke D.P."/>
            <person name="Miethke P."/>
            <person name="Waters P.D."/>
            <person name="Veyrunes F."/>
            <person name="Fulton L."/>
            <person name="Fulton B."/>
            <person name="Graves T."/>
            <person name="Wallis J."/>
            <person name="Puente X.S."/>
            <person name="Lopez-Otin C."/>
            <person name="Ordonez G.R."/>
            <person name="Eichler E.E."/>
            <person name="Chen L."/>
            <person name="Cheng Z."/>
            <person name="Deakin J.E."/>
            <person name="Alsop A."/>
            <person name="Thompson K."/>
            <person name="Kirby P."/>
            <person name="Papenfuss A.T."/>
            <person name="Wakefield M.J."/>
            <person name="Olender T."/>
            <person name="Lancet D."/>
            <person name="Huttley G.A."/>
            <person name="Smit A.F."/>
            <person name="Pask A."/>
            <person name="Temple-Smith P."/>
            <person name="Batzer M.A."/>
            <person name="Walker J.A."/>
            <person name="Konkel M.K."/>
            <person name="Harris R.S."/>
            <person name="Whittington C.M."/>
            <person name="Wong E.S."/>
            <person name="Gemmell N.J."/>
            <person name="Buschiazzo E."/>
            <person name="Vargas Jentzsch I.M."/>
            <person name="Merkel A."/>
            <person name="Schmitz J."/>
            <person name="Zemann A."/>
            <person name="Churakov G."/>
            <person name="Kriegs J.O."/>
            <person name="Brosius J."/>
            <person name="Murchison E.P."/>
            <person name="Sachidanandam R."/>
            <person name="Smith C."/>
            <person name="Hannon G.J."/>
            <person name="Tsend-Ayush E."/>
            <person name="McMillan D."/>
            <person name="Attenborough R."/>
            <person name="Rens W."/>
            <person name="Ferguson-Smith M."/>
            <person name="Lefevre C.M."/>
            <person name="Sharp J.A."/>
            <person name="Nicholas K.R."/>
            <person name="Ray D.A."/>
            <person name="Kube M."/>
            <person name="Reinhardt R."/>
            <person name="Pringle T.H."/>
            <person name="Taylor J."/>
            <person name="Jones R.C."/>
            <person name="Nixon B."/>
            <person name="Dacheux J.L."/>
            <person name="Niwa H."/>
            <person name="Sekita Y."/>
            <person name="Huang X."/>
            <person name="Stark A."/>
            <person name="Kheradpour P."/>
            <person name="Kellis M."/>
            <person name="Flicek P."/>
            <person name="Chen Y."/>
            <person name="Webber C."/>
            <person name="Hardison R."/>
            <person name="Nelson J."/>
            <person name="Hallsworth-Pepin K."/>
            <person name="Delehaunty K."/>
            <person name="Markovic C."/>
            <person name="Minx P."/>
            <person name="Feng Y."/>
            <person name="Kremitzki C."/>
            <person name="Mitreva M."/>
            <person name="Glasscock J."/>
            <person name="Wylie T."/>
            <person name="Wohldmann P."/>
            <person name="Thiru P."/>
            <person name="Nhan M.N."/>
            <person name="Pohl C.S."/>
            <person name="Smith S.M."/>
            <person name="Hou S."/>
            <person name="Nefedov M."/>
            <person name="de Jong P.J."/>
            <person name="Renfree M.B."/>
            <person name="Mardis E.R."/>
            <person name="Wilson R.K."/>
        </authorList>
    </citation>
    <scope>NUCLEOTIDE SEQUENCE [LARGE SCALE GENOMIC DNA]</scope>
    <source>
        <strain evidence="10 11">Glennie</strain>
    </source>
</reference>
<feature type="transmembrane region" description="Helical" evidence="8">
    <location>
        <begin position="12"/>
        <end position="31"/>
    </location>
</feature>
<dbReference type="InterPro" id="IPR042185">
    <property type="entry name" value="Serpin_sf_2"/>
</dbReference>
<evidence type="ECO:0000259" key="9">
    <source>
        <dbReference type="SMART" id="SM00093"/>
    </source>
</evidence>
<dbReference type="InterPro" id="IPR023796">
    <property type="entry name" value="Serpin_dom"/>
</dbReference>
<keyword evidence="5" id="KW-0325">Glycoprotein</keyword>
<feature type="domain" description="Serpin" evidence="9">
    <location>
        <begin position="45"/>
        <end position="424"/>
    </location>
</feature>
<evidence type="ECO:0000313" key="11">
    <source>
        <dbReference type="Proteomes" id="UP000002279"/>
    </source>
</evidence>
<evidence type="ECO:0000256" key="8">
    <source>
        <dbReference type="SAM" id="Phobius"/>
    </source>
</evidence>
<accession>A0A6I8PBA7</accession>
<keyword evidence="3" id="KW-0732">Signal</keyword>
<sequence length="437" mass="47876">MQSPLHLWPMSVGLWAIMCPVFGAAVISGNLPCHDIGPPNVDFVFKLYQRLISKTPNRNIFYSPVGISSALATLSFGARSDTQTQILESLQFHLTEMSLEEILEGYQCIQSALNVPGALPDTKIGSALFVAPGALPPPAFIDKAVDVFGSEFIYADFLDPKAAKRQIDKYIKERTLGRIKDATPRLDNCTSPVLVSTPLIEGQWAFPFDGNQTTEKMDFFVDDRTVVKVPVMYQNGQFNFYRDEDVACTVVSKTFVGLSGVFFILPDKGKLKQVEENMSGELLLKWFDNKVPSDAELYVPKFSLSTTYKLEEILPDLGIEDLFTQRADLSGLTNQSGAAVSKVRHSATLEVKEDGLIAAGSTSTVVSSGLAGTRPAPSTLSPPVHSDGQKTNYQEAIHFNRPFLMGVFHETAFTTLFWGKVINPALHGGLLDPQDGV</sequence>
<dbReference type="Gene3D" id="2.10.310.10">
    <property type="entry name" value="Serpins superfamily"/>
    <property type="match status" value="1"/>
</dbReference>
<dbReference type="GeneID" id="103168881"/>
<dbReference type="PANTHER" id="PTHR11461">
    <property type="entry name" value="SERINE PROTEASE INHIBITOR, SERPIN"/>
    <property type="match status" value="1"/>
</dbReference>
<keyword evidence="11" id="KW-1185">Reference proteome</keyword>
<dbReference type="InterPro" id="IPR042178">
    <property type="entry name" value="Serpin_sf_1"/>
</dbReference>
<dbReference type="Bgee" id="ENSOANG00000011883">
    <property type="expression patterns" value="Expressed in liver"/>
</dbReference>
<dbReference type="RefSeq" id="XP_028924394.1">
    <property type="nucleotide sequence ID" value="XM_029068561.2"/>
</dbReference>
<dbReference type="InterPro" id="IPR023795">
    <property type="entry name" value="Serpin_CS"/>
</dbReference>
<dbReference type="InParanoid" id="A0A6I8PBA7"/>
<keyword evidence="8" id="KW-0812">Transmembrane</keyword>
<keyword evidence="8" id="KW-1133">Transmembrane helix</keyword>
<dbReference type="Pfam" id="PF00079">
    <property type="entry name" value="Serpin"/>
    <property type="match status" value="1"/>
</dbReference>
<evidence type="ECO:0000256" key="1">
    <source>
        <dbReference type="ARBA" id="ARBA00009500"/>
    </source>
</evidence>
<keyword evidence="2" id="KW-0646">Protease inhibitor</keyword>
<keyword evidence="4" id="KW-0722">Serine protease inhibitor</keyword>
<organism evidence="10 11">
    <name type="scientific">Ornithorhynchus anatinus</name>
    <name type="common">Duckbill platypus</name>
    <dbReference type="NCBI Taxonomy" id="9258"/>
    <lineage>
        <taxon>Eukaryota</taxon>
        <taxon>Metazoa</taxon>
        <taxon>Chordata</taxon>
        <taxon>Craniata</taxon>
        <taxon>Vertebrata</taxon>
        <taxon>Euteleostomi</taxon>
        <taxon>Mammalia</taxon>
        <taxon>Monotremata</taxon>
        <taxon>Ornithorhynchidae</taxon>
        <taxon>Ornithorhynchus</taxon>
    </lineage>
</organism>
<evidence type="ECO:0000256" key="5">
    <source>
        <dbReference type="ARBA" id="ARBA00023180"/>
    </source>
</evidence>
<dbReference type="FunFam" id="2.30.39.10:FF:000003">
    <property type="entry name" value="alpha-1-antitrypsin isoform X1"/>
    <property type="match status" value="1"/>
</dbReference>
<dbReference type="Ensembl" id="ENSOANT00000072843.1">
    <property type="protein sequence ID" value="ENSOANP00000051165.1"/>
    <property type="gene ID" value="ENSOANG00000011883.4"/>
</dbReference>
<feature type="region of interest" description="Disordered" evidence="7">
    <location>
        <begin position="368"/>
        <end position="389"/>
    </location>
</feature>
<protein>
    <recommendedName>
        <fullName evidence="9">Serpin domain-containing protein</fullName>
    </recommendedName>
</protein>
<dbReference type="OMA" id="YHWIKEL"/>
<dbReference type="AlphaFoldDB" id="A0A6I8PBA7"/>
<evidence type="ECO:0000256" key="4">
    <source>
        <dbReference type="ARBA" id="ARBA00022900"/>
    </source>
</evidence>
<dbReference type="SUPFAM" id="SSF56574">
    <property type="entry name" value="Serpins"/>
    <property type="match status" value="1"/>
</dbReference>
<evidence type="ECO:0000313" key="10">
    <source>
        <dbReference type="Ensembl" id="ENSOANP00000051165.1"/>
    </source>
</evidence>
<dbReference type="GO" id="GO:0004867">
    <property type="term" value="F:serine-type endopeptidase inhibitor activity"/>
    <property type="evidence" value="ECO:0000318"/>
    <property type="project" value="GO_Central"/>
</dbReference>
<dbReference type="GO" id="GO:0005615">
    <property type="term" value="C:extracellular space"/>
    <property type="evidence" value="ECO:0000318"/>
    <property type="project" value="GO_Central"/>
</dbReference>
<evidence type="ECO:0000256" key="6">
    <source>
        <dbReference type="RuleBase" id="RU000411"/>
    </source>
</evidence>
<dbReference type="InterPro" id="IPR036186">
    <property type="entry name" value="Serpin_sf"/>
</dbReference>
<dbReference type="CDD" id="cd19957">
    <property type="entry name" value="serpinA"/>
    <property type="match status" value="1"/>
</dbReference>
<evidence type="ECO:0000256" key="3">
    <source>
        <dbReference type="ARBA" id="ARBA00022729"/>
    </source>
</evidence>
<dbReference type="PANTHER" id="PTHR11461:SF145">
    <property type="entry name" value="ALPHA-1-ANTICHYMOTRYPSIN"/>
    <property type="match status" value="1"/>
</dbReference>
<dbReference type="InterPro" id="IPR000215">
    <property type="entry name" value="Serpin_fam"/>
</dbReference>
<dbReference type="Gene3D" id="3.30.497.10">
    <property type="entry name" value="Antithrombin, subunit I, domain 2"/>
    <property type="match status" value="1"/>
</dbReference>